<dbReference type="Gramene" id="TraesWEE_scaffold_064008_01G000300.1">
    <property type="protein sequence ID" value="TraesWEE_scaffold_064008_01G000300.1"/>
    <property type="gene ID" value="TraesWEE_scaffold_064008_01G000300"/>
</dbReference>
<dbReference type="InterPro" id="IPR025521">
    <property type="entry name" value="Neprosin_propep"/>
</dbReference>
<keyword evidence="4" id="KW-1185">Reference proteome</keyword>
<dbReference type="STRING" id="4565.A0A3B6PTT6"/>
<sequence length="364" mass="40490">MKGTQAISVTLLMSFLVLATRGKDVSYRMQEEDSTQILTYQGVNKTIQMEDGDVYDCIDVYKQPAFNHPLLKDHKIQMKPRSFPVWKDTQTFPSDSFSQVQPSIIKCPTGTIPILRSNASSTIATHNIDGLKNDMQWERAGLRYIGDLFGARALINVWEPKVNKGSQDSSALWINIENGRGQHTDRMGAGLRYDGYSKKSCIDFNCPGYVQVHHNVAPGSRIQPSSIYGGVQKVVDVQIFKEPTSGHWWVSVNKIPIGYWPGGLFKFIRYKGDFAFWGGQVEGPTAASNSPQMGSGQFASEGFRKAAFMEGIEIADDKGWFVTPDISRVKHGSSDRSKYTADGFEVTKDLGMRIFYGGPGSKRA</sequence>
<reference evidence="3" key="2">
    <citation type="submission" date="2018-10" db="UniProtKB">
        <authorList>
            <consortium name="EnsemblPlants"/>
        </authorList>
    </citation>
    <scope>IDENTIFICATION</scope>
</reference>
<dbReference type="AlphaFoldDB" id="A0A3B6PTT6"/>
<dbReference type="EnsemblPlants" id="TraesCS6B02G390300.1">
    <property type="protein sequence ID" value="TraesCS6B02G390300.1"/>
    <property type="gene ID" value="TraesCS6B02G390300"/>
</dbReference>
<evidence type="ECO:0000313" key="4">
    <source>
        <dbReference type="Proteomes" id="UP000019116"/>
    </source>
</evidence>
<feature type="domain" description="Neprosin PEP catalytic" evidence="2">
    <location>
        <begin position="125"/>
        <end position="364"/>
    </location>
</feature>
<dbReference type="Gramene" id="TraesCS6B02G390300.1">
    <property type="protein sequence ID" value="TraesCS6B02G390300.1"/>
    <property type="gene ID" value="TraesCS6B02G390300"/>
</dbReference>
<dbReference type="SMR" id="A0A3B6PTT6"/>
<evidence type="ECO:0000256" key="1">
    <source>
        <dbReference type="SAM" id="SignalP"/>
    </source>
</evidence>
<dbReference type="Gramene" id="TraesROB_scaffold_062871_01G000100.1">
    <property type="protein sequence ID" value="TraesROB_scaffold_062871_01G000100.1"/>
    <property type="gene ID" value="TraesROB_scaffold_062871_01G000100"/>
</dbReference>
<dbReference type="OrthoDB" id="1858978at2759"/>
<dbReference type="Proteomes" id="UP000019116">
    <property type="component" value="Chromosome 6B"/>
</dbReference>
<dbReference type="Pfam" id="PF14365">
    <property type="entry name" value="Neprosin_AP"/>
    <property type="match status" value="1"/>
</dbReference>
<dbReference type="PANTHER" id="PTHR31589:SF192">
    <property type="entry name" value="NEPROSIN DOMAIN-CONTAINING PROTEIN"/>
    <property type="match status" value="1"/>
</dbReference>
<accession>A0A3B6PTT6</accession>
<dbReference type="PANTHER" id="PTHR31589">
    <property type="entry name" value="PROTEIN, PUTATIVE (DUF239)-RELATED-RELATED"/>
    <property type="match status" value="1"/>
</dbReference>
<name>A0A3B6PTT6_WHEAT</name>
<dbReference type="Gramene" id="TraesRN6B0101080100.1">
    <property type="protein sequence ID" value="TraesRN6B0101080100.1"/>
    <property type="gene ID" value="TraesRN6B0101080100"/>
</dbReference>
<organism evidence="3">
    <name type="scientific">Triticum aestivum</name>
    <name type="common">Wheat</name>
    <dbReference type="NCBI Taxonomy" id="4565"/>
    <lineage>
        <taxon>Eukaryota</taxon>
        <taxon>Viridiplantae</taxon>
        <taxon>Streptophyta</taxon>
        <taxon>Embryophyta</taxon>
        <taxon>Tracheophyta</taxon>
        <taxon>Spermatophyta</taxon>
        <taxon>Magnoliopsida</taxon>
        <taxon>Liliopsida</taxon>
        <taxon>Poales</taxon>
        <taxon>Poaceae</taxon>
        <taxon>BOP clade</taxon>
        <taxon>Pooideae</taxon>
        <taxon>Triticodae</taxon>
        <taxon>Triticeae</taxon>
        <taxon>Triticinae</taxon>
        <taxon>Triticum</taxon>
    </lineage>
</organism>
<evidence type="ECO:0000259" key="2">
    <source>
        <dbReference type="PROSITE" id="PS52045"/>
    </source>
</evidence>
<dbReference type="InterPro" id="IPR053168">
    <property type="entry name" value="Glutamic_endopeptidase"/>
</dbReference>
<keyword evidence="1" id="KW-0732">Signal</keyword>
<protein>
    <recommendedName>
        <fullName evidence="2">Neprosin PEP catalytic domain-containing protein</fullName>
    </recommendedName>
</protein>
<dbReference type="Pfam" id="PF03080">
    <property type="entry name" value="Neprosin"/>
    <property type="match status" value="1"/>
</dbReference>
<feature type="chain" id="PRO_5043179187" description="Neprosin PEP catalytic domain-containing protein" evidence="1">
    <location>
        <begin position="23"/>
        <end position="364"/>
    </location>
</feature>
<dbReference type="Gramene" id="TraesCAD_scaffold_038138_01G000100.1">
    <property type="protein sequence ID" value="TraesCAD_scaffold_038138_01G000100.1"/>
    <property type="gene ID" value="TraesCAD_scaffold_038138_01G000100"/>
</dbReference>
<dbReference type="Gramene" id="TraesCS6B03G1103100.1">
    <property type="protein sequence ID" value="TraesCS6B03G1103100.1.CDS"/>
    <property type="gene ID" value="TraesCS6B03G1103100"/>
</dbReference>
<reference evidence="3" key="1">
    <citation type="submission" date="2018-08" db="EMBL/GenBank/DDBJ databases">
        <authorList>
            <person name="Rossello M."/>
        </authorList>
    </citation>
    <scope>NUCLEOTIDE SEQUENCE [LARGE SCALE GENOMIC DNA]</scope>
    <source>
        <strain evidence="3">cv. Chinese Spring</strain>
    </source>
</reference>
<dbReference type="PROSITE" id="PS52045">
    <property type="entry name" value="NEPROSIN_PEP_CD"/>
    <property type="match status" value="1"/>
</dbReference>
<evidence type="ECO:0000313" key="3">
    <source>
        <dbReference type="EnsemblPlants" id="TraesCS6B02G390300.1"/>
    </source>
</evidence>
<dbReference type="OMA" id="SALWINI"/>
<proteinExistence type="predicted"/>
<dbReference type="InterPro" id="IPR004314">
    <property type="entry name" value="Neprosin"/>
</dbReference>
<feature type="signal peptide" evidence="1">
    <location>
        <begin position="1"/>
        <end position="22"/>
    </location>
</feature>